<keyword evidence="3" id="KW-1185">Reference proteome</keyword>
<dbReference type="FunFam" id="2.60.40.10:FF:001568">
    <property type="entry name" value="Ribonuclease E/G-like protein, chloroplastic"/>
    <property type="match status" value="1"/>
</dbReference>
<dbReference type="GO" id="GO:0000175">
    <property type="term" value="F:3'-5'-RNA exonuclease activity"/>
    <property type="evidence" value="ECO:0007669"/>
    <property type="project" value="TreeGrafter"/>
</dbReference>
<feature type="domain" description="CBM20" evidence="1">
    <location>
        <begin position="1"/>
        <end position="99"/>
    </location>
</feature>
<dbReference type="PROSITE" id="PS51166">
    <property type="entry name" value="CBM20"/>
    <property type="match status" value="1"/>
</dbReference>
<proteinExistence type="predicted"/>
<dbReference type="GO" id="GO:2001070">
    <property type="term" value="F:starch binding"/>
    <property type="evidence" value="ECO:0007669"/>
    <property type="project" value="InterPro"/>
</dbReference>
<dbReference type="InterPro" id="IPR002044">
    <property type="entry name" value="CBM20"/>
</dbReference>
<dbReference type="FunFam" id="3.60.10.10:FF:000049">
    <property type="entry name" value="uncharacterized protein LOC103698197 isoform X2"/>
    <property type="match status" value="1"/>
</dbReference>
<dbReference type="SMART" id="SM01065">
    <property type="entry name" value="CBM_2"/>
    <property type="match status" value="1"/>
</dbReference>
<accession>A0A8S1TS57</accession>
<dbReference type="OMA" id="FYRPAVW"/>
<dbReference type="Pfam" id="PF03372">
    <property type="entry name" value="Exo_endo_phos"/>
    <property type="match status" value="1"/>
</dbReference>
<sequence length="347" mass="40553">MQITFAQLRPLQLGESLYVTGNCNELGNWNPEKAFKLNYQLTDLWIGQIDLNLENVVEYKYFVAQTNNPKQDIKWDDGNNRVLDKMMVTEQLKVMTFNIRYDCKEDGKNDWSHRKSIVYKLIRKINPEIFGLQEVLAHQQFDLQLNLQVNYNFIGRGRQNNFWNDEGCPIYYDMLKFNLIQAEVFWFSDTPNVAGSKSYGNGLPRICTYVKLLHKVSQKVFHVYNTHFDHENKLSQIKSAEQIKRHIQQYCAPEDKIIVMGDLNSLPMSEPVKILTSPLRQDFSLQNTMGVLDMPLATMHAWYGLKLGLHIDYIFLGNLKYKSMMIVNDLVDGQYPSDHFPKVVVYE</sequence>
<dbReference type="Proteomes" id="UP000683925">
    <property type="component" value="Unassembled WGS sequence"/>
</dbReference>
<dbReference type="InterPro" id="IPR050410">
    <property type="entry name" value="CCR4/nocturin_mRNA_transcr"/>
</dbReference>
<dbReference type="EMBL" id="CAJJDP010000029">
    <property type="protein sequence ID" value="CAD8154387.1"/>
    <property type="molecule type" value="Genomic_DNA"/>
</dbReference>
<dbReference type="PANTHER" id="PTHR12121">
    <property type="entry name" value="CARBON CATABOLITE REPRESSOR PROTEIN 4"/>
    <property type="match status" value="1"/>
</dbReference>
<dbReference type="AlphaFoldDB" id="A0A8S1TS57"/>
<reference evidence="2" key="1">
    <citation type="submission" date="2021-01" db="EMBL/GenBank/DDBJ databases">
        <authorList>
            <consortium name="Genoscope - CEA"/>
            <person name="William W."/>
        </authorList>
    </citation>
    <scope>NUCLEOTIDE SEQUENCE</scope>
</reference>
<comment type="caution">
    <text evidence="2">The sequence shown here is derived from an EMBL/GenBank/DDBJ whole genome shotgun (WGS) entry which is preliminary data.</text>
</comment>
<evidence type="ECO:0000313" key="3">
    <source>
        <dbReference type="Proteomes" id="UP000683925"/>
    </source>
</evidence>
<evidence type="ECO:0000313" key="2">
    <source>
        <dbReference type="EMBL" id="CAD8154387.1"/>
    </source>
</evidence>
<dbReference type="OrthoDB" id="284204at2759"/>
<dbReference type="CDD" id="cd09083">
    <property type="entry name" value="EEP-1"/>
    <property type="match status" value="1"/>
</dbReference>
<name>A0A8S1TS57_PAROT</name>
<organism evidence="2 3">
    <name type="scientific">Paramecium octaurelia</name>
    <dbReference type="NCBI Taxonomy" id="43137"/>
    <lineage>
        <taxon>Eukaryota</taxon>
        <taxon>Sar</taxon>
        <taxon>Alveolata</taxon>
        <taxon>Ciliophora</taxon>
        <taxon>Intramacronucleata</taxon>
        <taxon>Oligohymenophorea</taxon>
        <taxon>Peniculida</taxon>
        <taxon>Parameciidae</taxon>
        <taxon>Paramecium</taxon>
    </lineage>
</organism>
<dbReference type="InterPro" id="IPR005135">
    <property type="entry name" value="Endo/exonuclease/phosphatase"/>
</dbReference>
<evidence type="ECO:0000259" key="1">
    <source>
        <dbReference type="PROSITE" id="PS51166"/>
    </source>
</evidence>
<dbReference type="PANTHER" id="PTHR12121:SF36">
    <property type="entry name" value="ENDONUCLEASE_EXONUCLEASE_PHOSPHATASE DOMAIN-CONTAINING PROTEIN"/>
    <property type="match status" value="1"/>
</dbReference>
<dbReference type="Pfam" id="PF00686">
    <property type="entry name" value="CBM_20"/>
    <property type="match status" value="1"/>
</dbReference>
<protein>
    <recommendedName>
        <fullName evidence="1">CBM20 domain-containing protein</fullName>
    </recommendedName>
</protein>
<gene>
    <name evidence="2" type="ORF">POCTA_138.1.T0290133</name>
</gene>